<dbReference type="InterPro" id="IPR013332">
    <property type="entry name" value="KPR_N"/>
</dbReference>
<sequence length="327" mass="33978">MKICVYGAGAIGCHVAARLVAGGAEVSVIARGAQLAAIQADGLRIETPDGMLTAHPRASDDPRDLGPQDAVLVTVKAPALTAVAEAIAPLLGPDTPVIFIMNGIPWWYCHGLAGDLADRQLAEIDPDGTVWRNIGPERAVGGVVYSSCTVIAPGTVRVLSKESRIILGEPTGEDSSRTQAVAAVLRAGGFTCQVTDQIRDAIWTKLSWNIATGPICALSRSSMTVALADPTIAAAARCLMAEAVAIAHGLGCMITPDIDAVVATVARSPHKPSILQDLELGRPMEIDALYTIPLALAEMASVPAPTLALLTALLRLHAQAAGIYRQP</sequence>
<dbReference type="InterPro" id="IPR008927">
    <property type="entry name" value="6-PGluconate_DH-like_C_sf"/>
</dbReference>
<dbReference type="GO" id="GO:0015940">
    <property type="term" value="P:pantothenate biosynthetic process"/>
    <property type="evidence" value="ECO:0007669"/>
    <property type="project" value="UniProtKB-KW"/>
</dbReference>
<evidence type="ECO:0000256" key="4">
    <source>
        <dbReference type="ARBA" id="ARBA00013014"/>
    </source>
</evidence>
<reference evidence="14" key="2">
    <citation type="submission" date="2021-01" db="EMBL/GenBank/DDBJ databases">
        <authorList>
            <person name="Mieszkin S."/>
            <person name="Pouder E."/>
            <person name="Alain K."/>
        </authorList>
    </citation>
    <scope>NUCLEOTIDE SEQUENCE</scope>
    <source>
        <strain evidence="14">HW T2.11</strain>
    </source>
</reference>
<evidence type="ECO:0000256" key="5">
    <source>
        <dbReference type="ARBA" id="ARBA00019465"/>
    </source>
</evidence>
<dbReference type="Pfam" id="PF02558">
    <property type="entry name" value="ApbA"/>
    <property type="match status" value="1"/>
</dbReference>
<dbReference type="Gene3D" id="1.10.1040.10">
    <property type="entry name" value="N-(1-d-carboxylethyl)-l-norvaline Dehydrogenase, domain 2"/>
    <property type="match status" value="1"/>
</dbReference>
<organism evidence="14 15">
    <name type="scientific">Acidisoma silvae</name>
    <dbReference type="NCBI Taxonomy" id="2802396"/>
    <lineage>
        <taxon>Bacteria</taxon>
        <taxon>Pseudomonadati</taxon>
        <taxon>Pseudomonadota</taxon>
        <taxon>Alphaproteobacteria</taxon>
        <taxon>Acetobacterales</taxon>
        <taxon>Acidocellaceae</taxon>
        <taxon>Acidisoma</taxon>
    </lineage>
</organism>
<evidence type="ECO:0000256" key="1">
    <source>
        <dbReference type="ARBA" id="ARBA00002919"/>
    </source>
</evidence>
<keyword evidence="15" id="KW-1185">Reference proteome</keyword>
<dbReference type="InterPro" id="IPR051402">
    <property type="entry name" value="KPR-Related"/>
</dbReference>
<dbReference type="NCBIfam" id="NF005089">
    <property type="entry name" value="PRK06522.1-4"/>
    <property type="match status" value="1"/>
</dbReference>
<dbReference type="GO" id="GO:0005737">
    <property type="term" value="C:cytoplasm"/>
    <property type="evidence" value="ECO:0007669"/>
    <property type="project" value="TreeGrafter"/>
</dbReference>
<evidence type="ECO:0000256" key="11">
    <source>
        <dbReference type="RuleBase" id="RU362068"/>
    </source>
</evidence>
<comment type="similarity">
    <text evidence="3 11">Belongs to the ketopantoate reductase family.</text>
</comment>
<keyword evidence="8 11" id="KW-0560">Oxidoreductase</keyword>
<dbReference type="InterPro" id="IPR013752">
    <property type="entry name" value="KPA_reductase"/>
</dbReference>
<dbReference type="PANTHER" id="PTHR21708">
    <property type="entry name" value="PROBABLE 2-DEHYDROPANTOATE 2-REDUCTASE"/>
    <property type="match status" value="1"/>
</dbReference>
<evidence type="ECO:0000259" key="13">
    <source>
        <dbReference type="Pfam" id="PF08546"/>
    </source>
</evidence>
<evidence type="ECO:0000256" key="9">
    <source>
        <dbReference type="ARBA" id="ARBA00032024"/>
    </source>
</evidence>
<evidence type="ECO:0000313" key="14">
    <source>
        <dbReference type="EMBL" id="MCB8875258.1"/>
    </source>
</evidence>
<dbReference type="Gene3D" id="3.40.50.720">
    <property type="entry name" value="NAD(P)-binding Rossmann-like Domain"/>
    <property type="match status" value="1"/>
</dbReference>
<evidence type="ECO:0000256" key="6">
    <source>
        <dbReference type="ARBA" id="ARBA00022655"/>
    </source>
</evidence>
<dbReference type="Pfam" id="PF08546">
    <property type="entry name" value="ApbA_C"/>
    <property type="match status" value="1"/>
</dbReference>
<dbReference type="FunFam" id="1.10.1040.10:FF:000017">
    <property type="entry name" value="2-dehydropantoate 2-reductase"/>
    <property type="match status" value="1"/>
</dbReference>
<evidence type="ECO:0000256" key="3">
    <source>
        <dbReference type="ARBA" id="ARBA00007870"/>
    </source>
</evidence>
<dbReference type="InterPro" id="IPR003710">
    <property type="entry name" value="ApbA"/>
</dbReference>
<evidence type="ECO:0000259" key="12">
    <source>
        <dbReference type="Pfam" id="PF02558"/>
    </source>
</evidence>
<comment type="caution">
    <text evidence="14">The sequence shown here is derived from an EMBL/GenBank/DDBJ whole genome shotgun (WGS) entry which is preliminary data.</text>
</comment>
<name>A0A963YRX8_9PROT</name>
<proteinExistence type="inferred from homology"/>
<comment type="function">
    <text evidence="1 11">Catalyzes the NADPH-dependent reduction of ketopantoate into pantoic acid.</text>
</comment>
<comment type="pathway">
    <text evidence="2 11">Cofactor biosynthesis; (R)-pantothenate biosynthesis; (R)-pantoate from 3-methyl-2-oxobutanoate: step 2/2.</text>
</comment>
<dbReference type="FunFam" id="3.40.50.720:FF:000307">
    <property type="entry name" value="2-dehydropantoate 2-reductase"/>
    <property type="match status" value="1"/>
</dbReference>
<feature type="domain" description="Ketopantoate reductase C-terminal" evidence="13">
    <location>
        <begin position="198"/>
        <end position="316"/>
    </location>
</feature>
<dbReference type="NCBIfam" id="TIGR00745">
    <property type="entry name" value="apbA_panE"/>
    <property type="match status" value="1"/>
</dbReference>
<dbReference type="SUPFAM" id="SSF51735">
    <property type="entry name" value="NAD(P)-binding Rossmann-fold domains"/>
    <property type="match status" value="1"/>
</dbReference>
<dbReference type="GO" id="GO:0008677">
    <property type="term" value="F:2-dehydropantoate 2-reductase activity"/>
    <property type="evidence" value="ECO:0007669"/>
    <property type="project" value="UniProtKB-EC"/>
</dbReference>
<keyword evidence="7 11" id="KW-0521">NADP</keyword>
<dbReference type="AlphaFoldDB" id="A0A963YRX8"/>
<dbReference type="Proteomes" id="UP000708298">
    <property type="component" value="Unassembled WGS sequence"/>
</dbReference>
<comment type="catalytic activity">
    <reaction evidence="10 11">
        <text>(R)-pantoate + NADP(+) = 2-dehydropantoate + NADPH + H(+)</text>
        <dbReference type="Rhea" id="RHEA:16233"/>
        <dbReference type="ChEBI" id="CHEBI:11561"/>
        <dbReference type="ChEBI" id="CHEBI:15378"/>
        <dbReference type="ChEBI" id="CHEBI:15980"/>
        <dbReference type="ChEBI" id="CHEBI:57783"/>
        <dbReference type="ChEBI" id="CHEBI:58349"/>
        <dbReference type="EC" id="1.1.1.169"/>
    </reaction>
</comment>
<accession>A0A963YRX8</accession>
<feature type="domain" description="Ketopantoate reductase N-terminal" evidence="12">
    <location>
        <begin position="3"/>
        <end position="169"/>
    </location>
</feature>
<dbReference type="SUPFAM" id="SSF48179">
    <property type="entry name" value="6-phosphogluconate dehydrogenase C-terminal domain-like"/>
    <property type="match status" value="1"/>
</dbReference>
<evidence type="ECO:0000256" key="2">
    <source>
        <dbReference type="ARBA" id="ARBA00004994"/>
    </source>
</evidence>
<evidence type="ECO:0000256" key="10">
    <source>
        <dbReference type="ARBA" id="ARBA00048793"/>
    </source>
</evidence>
<protein>
    <recommendedName>
        <fullName evidence="5 11">2-dehydropantoate 2-reductase</fullName>
        <ecNumber evidence="4 11">1.1.1.169</ecNumber>
    </recommendedName>
    <alternativeName>
        <fullName evidence="9 11">Ketopantoate reductase</fullName>
    </alternativeName>
</protein>
<dbReference type="EC" id="1.1.1.169" evidence="4 11"/>
<evidence type="ECO:0000313" key="15">
    <source>
        <dbReference type="Proteomes" id="UP000708298"/>
    </source>
</evidence>
<dbReference type="PANTHER" id="PTHR21708:SF45">
    <property type="entry name" value="2-DEHYDROPANTOATE 2-REDUCTASE"/>
    <property type="match status" value="1"/>
</dbReference>
<dbReference type="RefSeq" id="WP_227320926.1">
    <property type="nucleotide sequence ID" value="NZ_JAESVB010000003.1"/>
</dbReference>
<dbReference type="EMBL" id="JAESVB010000003">
    <property type="protein sequence ID" value="MCB8875258.1"/>
    <property type="molecule type" value="Genomic_DNA"/>
</dbReference>
<gene>
    <name evidence="14" type="ORF">ASILVAE211_08710</name>
</gene>
<evidence type="ECO:0000256" key="7">
    <source>
        <dbReference type="ARBA" id="ARBA00022857"/>
    </source>
</evidence>
<keyword evidence="6 11" id="KW-0566">Pantothenate biosynthesis</keyword>
<dbReference type="InterPro" id="IPR036291">
    <property type="entry name" value="NAD(P)-bd_dom_sf"/>
</dbReference>
<evidence type="ECO:0000256" key="8">
    <source>
        <dbReference type="ARBA" id="ARBA00023002"/>
    </source>
</evidence>
<reference evidence="14" key="1">
    <citation type="journal article" date="2021" name="Microorganisms">
        <title>Acidisoma silvae sp. nov. and Acidisomacellulosilytica sp. nov., Two Acidophilic Bacteria Isolated from Decaying Wood, Hydrolyzing Cellulose and Producing Poly-3-hydroxybutyrate.</title>
        <authorList>
            <person name="Mieszkin S."/>
            <person name="Pouder E."/>
            <person name="Uroz S."/>
            <person name="Simon-Colin C."/>
            <person name="Alain K."/>
        </authorList>
    </citation>
    <scope>NUCLEOTIDE SEQUENCE</scope>
    <source>
        <strain evidence="14">HW T2.11</strain>
    </source>
</reference>
<dbReference type="InterPro" id="IPR013328">
    <property type="entry name" value="6PGD_dom2"/>
</dbReference>